<dbReference type="RefSeq" id="WP_171000530.1">
    <property type="nucleotide sequence ID" value="NZ_BJDF01000016.1"/>
</dbReference>
<dbReference type="Pfam" id="PF08951">
    <property type="entry name" value="EntA_Immun"/>
    <property type="match status" value="1"/>
</dbReference>
<dbReference type="SUPFAM" id="SSF109797">
    <property type="entry name" value="Bacteriocin immunity protein-like"/>
    <property type="match status" value="1"/>
</dbReference>
<organism evidence="2 3">
    <name type="scientific">Companilactobacillus huachuanensis</name>
    <dbReference type="NCBI Taxonomy" id="2559914"/>
    <lineage>
        <taxon>Bacteria</taxon>
        <taxon>Bacillati</taxon>
        <taxon>Bacillota</taxon>
        <taxon>Bacilli</taxon>
        <taxon>Lactobacillales</taxon>
        <taxon>Lactobacillaceae</taxon>
        <taxon>Companilactobacillus</taxon>
    </lineage>
</organism>
<evidence type="ECO:0000256" key="1">
    <source>
        <dbReference type="ARBA" id="ARBA00023025"/>
    </source>
</evidence>
<name>A0ABW1RLQ0_9LACO</name>
<accession>A0ABW1RLQ0</accession>
<evidence type="ECO:0000313" key="3">
    <source>
        <dbReference type="Proteomes" id="UP001596288"/>
    </source>
</evidence>
<keyword evidence="1" id="KW-0079">Bacteriocin immunity</keyword>
<reference evidence="3" key="1">
    <citation type="journal article" date="2019" name="Int. J. Syst. Evol. Microbiol.">
        <title>The Global Catalogue of Microorganisms (GCM) 10K type strain sequencing project: providing services to taxonomists for standard genome sequencing and annotation.</title>
        <authorList>
            <consortium name="The Broad Institute Genomics Platform"/>
            <consortium name="The Broad Institute Genome Sequencing Center for Infectious Disease"/>
            <person name="Wu L."/>
            <person name="Ma J."/>
        </authorList>
    </citation>
    <scope>NUCLEOTIDE SEQUENCE [LARGE SCALE GENOMIC DNA]</scope>
    <source>
        <strain evidence="3">CCM 8927</strain>
    </source>
</reference>
<comment type="caution">
    <text evidence="2">The sequence shown here is derived from an EMBL/GenBank/DDBJ whole genome shotgun (WGS) entry which is preliminary data.</text>
</comment>
<gene>
    <name evidence="2" type="ORF">ACFQAV_09225</name>
</gene>
<sequence length="110" mass="13045">MNRQVKDMRLDEFITEFIEQMKEVANDPAMAKRPDLKAIVVQDIKILEKNEDLHRLAPKLFQEISIKYIESPKDFPKSLIDLYYWARVETNKYEALAWSNVQAGTDWLEK</sequence>
<dbReference type="InterPro" id="IPR023130">
    <property type="entry name" value="Ta0600-like_sf"/>
</dbReference>
<evidence type="ECO:0000313" key="2">
    <source>
        <dbReference type="EMBL" id="MFC6177022.1"/>
    </source>
</evidence>
<dbReference type="InterPro" id="IPR015046">
    <property type="entry name" value="LciA_Immunity-like"/>
</dbReference>
<dbReference type="Gene3D" id="1.20.1440.50">
    <property type="entry name" value="Ta0600-like"/>
    <property type="match status" value="1"/>
</dbReference>
<dbReference type="Proteomes" id="UP001596288">
    <property type="component" value="Unassembled WGS sequence"/>
</dbReference>
<protein>
    <submittedName>
        <fullName evidence="2">Bacteriocin immunity protein</fullName>
    </submittedName>
</protein>
<keyword evidence="3" id="KW-1185">Reference proteome</keyword>
<proteinExistence type="predicted"/>
<dbReference type="EMBL" id="JBHSSF010000021">
    <property type="protein sequence ID" value="MFC6177022.1"/>
    <property type="molecule type" value="Genomic_DNA"/>
</dbReference>